<dbReference type="PANTHER" id="PTHR43196">
    <property type="entry name" value="SULFATE ADENYLYLTRANSFERASE SUBUNIT 2"/>
    <property type="match status" value="1"/>
</dbReference>
<dbReference type="OrthoDB" id="5817at2157"/>
<dbReference type="InterPro" id="IPR002500">
    <property type="entry name" value="PAPS_reduct_dom"/>
</dbReference>
<proteinExistence type="predicted"/>
<comment type="caution">
    <text evidence="2">The sequence shown here is derived from an EMBL/GenBank/DDBJ whole genome shotgun (WGS) entry which is preliminary data.</text>
</comment>
<dbReference type="RefSeq" id="WP_069584878.1">
    <property type="nucleotide sequence ID" value="NZ_LMVM01000012.1"/>
</dbReference>
<evidence type="ECO:0000313" key="2">
    <source>
        <dbReference type="EMBL" id="PAV05102.1"/>
    </source>
</evidence>
<dbReference type="GO" id="GO:0016491">
    <property type="term" value="F:oxidoreductase activity"/>
    <property type="evidence" value="ECO:0007669"/>
    <property type="project" value="UniProtKB-ARBA"/>
</dbReference>
<protein>
    <recommendedName>
        <fullName evidence="1">4Fe-4S ferredoxin-type domain-containing protein</fullName>
    </recommendedName>
</protein>
<dbReference type="InterPro" id="IPR017900">
    <property type="entry name" value="4Fe4S_Fe_S_CS"/>
</dbReference>
<keyword evidence="3" id="KW-1185">Reference proteome</keyword>
<dbReference type="SUPFAM" id="SSF52402">
    <property type="entry name" value="Adenine nucleotide alpha hydrolases-like"/>
    <property type="match status" value="1"/>
</dbReference>
<gene>
    <name evidence="2" type="ORF">ASJ80_12490</name>
</gene>
<evidence type="ECO:0000259" key="1">
    <source>
        <dbReference type="PROSITE" id="PS51379"/>
    </source>
</evidence>
<dbReference type="Gene3D" id="3.40.50.620">
    <property type="entry name" value="HUPs"/>
    <property type="match status" value="1"/>
</dbReference>
<dbReference type="SUPFAM" id="SSF54862">
    <property type="entry name" value="4Fe-4S ferredoxins"/>
    <property type="match status" value="1"/>
</dbReference>
<organism evidence="2 3">
    <name type="scientific">Methanobacterium bryantii</name>
    <dbReference type="NCBI Taxonomy" id="2161"/>
    <lineage>
        <taxon>Archaea</taxon>
        <taxon>Methanobacteriati</taxon>
        <taxon>Methanobacteriota</taxon>
        <taxon>Methanomada group</taxon>
        <taxon>Methanobacteria</taxon>
        <taxon>Methanobacteriales</taxon>
        <taxon>Methanobacteriaceae</taxon>
        <taxon>Methanobacterium</taxon>
    </lineage>
</organism>
<dbReference type="InterPro" id="IPR050128">
    <property type="entry name" value="Sulfate_adenylyltrnsfr_sub2"/>
</dbReference>
<name>A0A2A2H6Q5_METBR</name>
<evidence type="ECO:0000313" key="3">
    <source>
        <dbReference type="Proteomes" id="UP000217784"/>
    </source>
</evidence>
<dbReference type="PROSITE" id="PS00198">
    <property type="entry name" value="4FE4S_FER_1"/>
    <property type="match status" value="1"/>
</dbReference>
<reference evidence="2 3" key="1">
    <citation type="journal article" date="2017" name="BMC Genomics">
        <title>Genomic analysis of methanogenic archaea reveals a shift towards energy conservation.</title>
        <authorList>
            <person name="Gilmore S.P."/>
            <person name="Henske J.K."/>
            <person name="Sexton J.A."/>
            <person name="Solomon K.V."/>
            <person name="Seppala S."/>
            <person name="Yoo J.I."/>
            <person name="Huyett L.M."/>
            <person name="Pressman A."/>
            <person name="Cogan J.Z."/>
            <person name="Kivenson V."/>
            <person name="Peng X."/>
            <person name="Tan Y."/>
            <person name="Valentine D.L."/>
            <person name="O'Malley M.A."/>
        </authorList>
    </citation>
    <scope>NUCLEOTIDE SEQUENCE [LARGE SCALE GENOMIC DNA]</scope>
    <source>
        <strain evidence="2 3">M.o.H.</strain>
    </source>
</reference>
<dbReference type="Proteomes" id="UP000217784">
    <property type="component" value="Unassembled WGS sequence"/>
</dbReference>
<feature type="domain" description="4Fe-4S ferredoxin-type" evidence="1">
    <location>
        <begin position="304"/>
        <end position="334"/>
    </location>
</feature>
<dbReference type="PANTHER" id="PTHR43196:SF2">
    <property type="entry name" value="PHOSPHOADENOSINE PHOSPHOSULFATE REDUCTASE"/>
    <property type="match status" value="1"/>
</dbReference>
<accession>A0A2A2H6Q5</accession>
<dbReference type="InterPro" id="IPR014729">
    <property type="entry name" value="Rossmann-like_a/b/a_fold"/>
</dbReference>
<dbReference type="Pfam" id="PF01507">
    <property type="entry name" value="PAPS_reduct"/>
    <property type="match status" value="1"/>
</dbReference>
<sequence>MNIVNLEKEAIEFIKESCNFDETVVMFSGGKDSLVAMDLAKKAGLNHAVYINSELEYTISRHYVEKMKKYYFIEDLKPENDFFEFCNLLSPPSKRLKWCCNVLKLVTSMKYSIKNKKYYHITGIRGDESLRRSKYDKITSDPLLFANPRYHFFEVNPVFDWSEKDIWRYIRHNNLKFNPLYRYIDRVGCWCCPFSTKNEWDLARELEPEGFQKFKKILNVYSVSNVTAEYRRKYIKNGWRSYAFKYLKFPVIKMHNVSNHYTLKGDNIHLHKLENLLFILASNYSINNNELTFTLEMNLQNQQIRLLLEKCLNCVGCGVCTVLCPVNALYLDDSKTINVNKDLCVGCLACCKQIDSKLKMGCIARNYKKERLSIVF</sequence>
<dbReference type="EMBL" id="LMVM01000012">
    <property type="protein sequence ID" value="PAV05102.1"/>
    <property type="molecule type" value="Genomic_DNA"/>
</dbReference>
<dbReference type="Gene3D" id="3.30.70.20">
    <property type="match status" value="1"/>
</dbReference>
<dbReference type="AlphaFoldDB" id="A0A2A2H6Q5"/>
<dbReference type="InterPro" id="IPR017896">
    <property type="entry name" value="4Fe4S_Fe-S-bd"/>
</dbReference>
<dbReference type="PROSITE" id="PS51379">
    <property type="entry name" value="4FE4S_FER_2"/>
    <property type="match status" value="1"/>
</dbReference>